<accession>A0A0N7HJ39</accession>
<keyword evidence="2" id="KW-0732">Signal</keyword>
<protein>
    <submittedName>
        <fullName evidence="3">Putative transmembrane protein</fullName>
    </submittedName>
</protein>
<keyword evidence="1" id="KW-1133">Transmembrane helix</keyword>
<dbReference type="EMBL" id="CP012023">
    <property type="protein sequence ID" value="ALI56949.1"/>
    <property type="molecule type" value="Genomic_DNA"/>
</dbReference>
<evidence type="ECO:0000313" key="4">
    <source>
        <dbReference type="Proteomes" id="UP000064920"/>
    </source>
</evidence>
<keyword evidence="1" id="KW-0472">Membrane</keyword>
<feature type="chain" id="PRO_5006012684" evidence="2">
    <location>
        <begin position="21"/>
        <end position="248"/>
    </location>
</feature>
<name>A0A0N7HJ39_9RHOB</name>
<reference evidence="3 4" key="1">
    <citation type="submission" date="2015-05" db="EMBL/GenBank/DDBJ databases">
        <authorList>
            <person name="Wang D.B."/>
            <person name="Wang M."/>
        </authorList>
    </citation>
    <scope>NUCLEOTIDE SEQUENCE [LARGE SCALE GENOMIC DNA]</scope>
    <source>
        <strain evidence="3 4">IMCC 12053</strain>
    </source>
</reference>
<dbReference type="PATRIC" id="fig|1397108.4.peg.3085"/>
<evidence type="ECO:0000256" key="2">
    <source>
        <dbReference type="SAM" id="SignalP"/>
    </source>
</evidence>
<proteinExistence type="predicted"/>
<feature type="transmembrane region" description="Helical" evidence="1">
    <location>
        <begin position="221"/>
        <end position="246"/>
    </location>
</feature>
<evidence type="ECO:0000313" key="3">
    <source>
        <dbReference type="EMBL" id="ALI56949.1"/>
    </source>
</evidence>
<dbReference type="InterPro" id="IPR019088">
    <property type="entry name" value="CHP02186-rel_TM"/>
</dbReference>
<dbReference type="AlphaFoldDB" id="A0A0N7HJ39"/>
<sequence>MRFAPLVFLISLLAPCAAHAEQVVAALSQNRISITANFDGSEILIYGAVKRDTPTPDDGPLDVIITVAGPQKVETIRRKDRRLGIWINVENTIMGHAPTFYEVASTRALSDTLTPLTDSLWKITPDAQILPAMRGAPARDALLRLRTADELYRVRENDVEITQDTLFSTSVTLPSNLVEGGYTTRILLLREGRVLDSYTTSINVQKVGIERWLYRLAQDNAFLYGLLALLIAGLSGWLASAGFRLLKR</sequence>
<evidence type="ECO:0000256" key="1">
    <source>
        <dbReference type="SAM" id="Phobius"/>
    </source>
</evidence>
<organism evidence="3 4">
    <name type="scientific">Celeribacter marinus</name>
    <dbReference type="NCBI Taxonomy" id="1397108"/>
    <lineage>
        <taxon>Bacteria</taxon>
        <taxon>Pseudomonadati</taxon>
        <taxon>Pseudomonadota</taxon>
        <taxon>Alphaproteobacteria</taxon>
        <taxon>Rhodobacterales</taxon>
        <taxon>Roseobacteraceae</taxon>
        <taxon>Celeribacter</taxon>
    </lineage>
</organism>
<dbReference type="Pfam" id="PF09608">
    <property type="entry name" value="Alph_Pro_TM"/>
    <property type="match status" value="1"/>
</dbReference>
<dbReference type="STRING" id="1397108.IMCC12053_3002"/>
<keyword evidence="4" id="KW-1185">Reference proteome</keyword>
<dbReference type="Proteomes" id="UP000064920">
    <property type="component" value="Chromosome"/>
</dbReference>
<keyword evidence="1 3" id="KW-0812">Transmembrane</keyword>
<feature type="signal peptide" evidence="2">
    <location>
        <begin position="1"/>
        <end position="20"/>
    </location>
</feature>
<dbReference type="KEGG" id="cmar:IMCC12053_3002"/>
<gene>
    <name evidence="3" type="ORF">IMCC12053_3002</name>
</gene>